<gene>
    <name evidence="1" type="ORF">PVAP13_2NG227303</name>
</gene>
<dbReference type="Proteomes" id="UP000823388">
    <property type="component" value="Chromosome 2N"/>
</dbReference>
<evidence type="ECO:0000313" key="2">
    <source>
        <dbReference type="Proteomes" id="UP000823388"/>
    </source>
</evidence>
<organism evidence="1 2">
    <name type="scientific">Panicum virgatum</name>
    <name type="common">Blackwell switchgrass</name>
    <dbReference type="NCBI Taxonomy" id="38727"/>
    <lineage>
        <taxon>Eukaryota</taxon>
        <taxon>Viridiplantae</taxon>
        <taxon>Streptophyta</taxon>
        <taxon>Embryophyta</taxon>
        <taxon>Tracheophyta</taxon>
        <taxon>Spermatophyta</taxon>
        <taxon>Magnoliopsida</taxon>
        <taxon>Liliopsida</taxon>
        <taxon>Poales</taxon>
        <taxon>Poaceae</taxon>
        <taxon>PACMAD clade</taxon>
        <taxon>Panicoideae</taxon>
        <taxon>Panicodae</taxon>
        <taxon>Paniceae</taxon>
        <taxon>Panicinae</taxon>
        <taxon>Panicum</taxon>
        <taxon>Panicum sect. Hiantes</taxon>
    </lineage>
</organism>
<sequence>MKVTSLSWSVHCCWARSRTPGRMLMFTGLLLNHFGLFEARMGIGFSAHLGPCPWPAT</sequence>
<reference evidence="1" key="1">
    <citation type="submission" date="2020-05" db="EMBL/GenBank/DDBJ databases">
        <title>WGS assembly of Panicum virgatum.</title>
        <authorList>
            <person name="Lovell J.T."/>
            <person name="Jenkins J."/>
            <person name="Shu S."/>
            <person name="Juenger T.E."/>
            <person name="Schmutz J."/>
        </authorList>
    </citation>
    <scope>NUCLEOTIDE SEQUENCE</scope>
    <source>
        <strain evidence="1">AP13</strain>
    </source>
</reference>
<accession>A0A8T0VPK0</accession>
<proteinExistence type="predicted"/>
<keyword evidence="2" id="KW-1185">Reference proteome</keyword>
<name>A0A8T0VPK0_PANVG</name>
<dbReference type="EMBL" id="CM029040">
    <property type="protein sequence ID" value="KAG2634453.1"/>
    <property type="molecule type" value="Genomic_DNA"/>
</dbReference>
<evidence type="ECO:0000313" key="1">
    <source>
        <dbReference type="EMBL" id="KAG2634453.1"/>
    </source>
</evidence>
<dbReference type="AlphaFoldDB" id="A0A8T0VPK0"/>
<comment type="caution">
    <text evidence="1">The sequence shown here is derived from an EMBL/GenBank/DDBJ whole genome shotgun (WGS) entry which is preliminary data.</text>
</comment>
<protein>
    <submittedName>
        <fullName evidence="1">Uncharacterized protein</fullName>
    </submittedName>
</protein>